<accession>A0A3S5A698</accession>
<gene>
    <name evidence="3" type="ORF">PXEA_LOCUS1585</name>
</gene>
<comment type="caution">
    <text evidence="3">The sequence shown here is derived from an EMBL/GenBank/DDBJ whole genome shotgun (WGS) entry which is preliminary data.</text>
</comment>
<dbReference type="AlphaFoldDB" id="A0A3S5A698"/>
<feature type="region of interest" description="Disordered" evidence="1">
    <location>
        <begin position="210"/>
        <end position="288"/>
    </location>
</feature>
<protein>
    <submittedName>
        <fullName evidence="3">Uncharacterized protein</fullName>
    </submittedName>
</protein>
<feature type="transmembrane region" description="Helical" evidence="2">
    <location>
        <begin position="90"/>
        <end position="114"/>
    </location>
</feature>
<keyword evidence="2" id="KW-1133">Transmembrane helix</keyword>
<name>A0A3S5A698_9PLAT</name>
<evidence type="ECO:0000256" key="1">
    <source>
        <dbReference type="SAM" id="MobiDB-lite"/>
    </source>
</evidence>
<sequence length="288" mass="30861">MANVATGQTIPLIVSCPPPSSTGQESDAMLPLFTSNDVKIRQKQTKRLRMASIICCLVGVLCISIGITLLTKYGWAMQSNEERIYLAASIYGIFIFLVGLVASVAGICLVLLLCNVYQAITEAKLYVAKSPLIQLHALCYIKQTLGFHFLSQIPYPRQLPLSGVLASPSATSPPLDQELQTPHRVSPTATATAANIPPDGIIPKASAPPGTMRQFHHSPPLPIQPTGIGDANFGLSHPPSMPSFPSPPHSLPQSFSNPPPYHADTAQPLSYPSDCQPLPEIGFSSYPQ</sequence>
<organism evidence="3 4">
    <name type="scientific">Protopolystoma xenopodis</name>
    <dbReference type="NCBI Taxonomy" id="117903"/>
    <lineage>
        <taxon>Eukaryota</taxon>
        <taxon>Metazoa</taxon>
        <taxon>Spiralia</taxon>
        <taxon>Lophotrochozoa</taxon>
        <taxon>Platyhelminthes</taxon>
        <taxon>Monogenea</taxon>
        <taxon>Polyopisthocotylea</taxon>
        <taxon>Polystomatidea</taxon>
        <taxon>Polystomatidae</taxon>
        <taxon>Protopolystoma</taxon>
    </lineage>
</organism>
<evidence type="ECO:0000313" key="3">
    <source>
        <dbReference type="EMBL" id="VEL08145.1"/>
    </source>
</evidence>
<feature type="transmembrane region" description="Helical" evidence="2">
    <location>
        <begin position="48"/>
        <end position="70"/>
    </location>
</feature>
<reference evidence="3" key="1">
    <citation type="submission" date="2018-11" db="EMBL/GenBank/DDBJ databases">
        <authorList>
            <consortium name="Pathogen Informatics"/>
        </authorList>
    </citation>
    <scope>NUCLEOTIDE SEQUENCE</scope>
</reference>
<evidence type="ECO:0000313" key="4">
    <source>
        <dbReference type="Proteomes" id="UP000784294"/>
    </source>
</evidence>
<dbReference type="Proteomes" id="UP000784294">
    <property type="component" value="Unassembled WGS sequence"/>
</dbReference>
<keyword evidence="4" id="KW-1185">Reference proteome</keyword>
<evidence type="ECO:0000256" key="2">
    <source>
        <dbReference type="SAM" id="Phobius"/>
    </source>
</evidence>
<feature type="compositionally biased region" description="Pro residues" evidence="1">
    <location>
        <begin position="239"/>
        <end position="250"/>
    </location>
</feature>
<proteinExistence type="predicted"/>
<dbReference type="EMBL" id="CAAALY010003259">
    <property type="protein sequence ID" value="VEL08145.1"/>
    <property type="molecule type" value="Genomic_DNA"/>
</dbReference>
<keyword evidence="2" id="KW-0812">Transmembrane</keyword>
<keyword evidence="2" id="KW-0472">Membrane</keyword>